<evidence type="ECO:0000313" key="1">
    <source>
        <dbReference type="EMBL" id="QJA60273.1"/>
    </source>
</evidence>
<gene>
    <name evidence="2" type="ORF">MM415A02275_0011</name>
    <name evidence="1" type="ORF">MM415B01144_0020</name>
</gene>
<dbReference type="AlphaFoldDB" id="A0A6M3JUM9"/>
<reference evidence="2" key="1">
    <citation type="submission" date="2020-03" db="EMBL/GenBank/DDBJ databases">
        <title>The deep terrestrial virosphere.</title>
        <authorList>
            <person name="Holmfeldt K."/>
            <person name="Nilsson E."/>
            <person name="Simone D."/>
            <person name="Lopez-Fernandez M."/>
            <person name="Wu X."/>
            <person name="de Brujin I."/>
            <person name="Lundin D."/>
            <person name="Andersson A."/>
            <person name="Bertilsson S."/>
            <person name="Dopson M."/>
        </authorList>
    </citation>
    <scope>NUCLEOTIDE SEQUENCE</scope>
    <source>
        <strain evidence="2">MM415A02275</strain>
        <strain evidence="1">MM415B01144</strain>
    </source>
</reference>
<name>A0A6M3JUM9_9ZZZZ</name>
<sequence length="71" mass="8652">MSRMDIFLNIEISIYEVLLYMIYDLSNKNNWLDFRRLPQTSQKISSNLKKVLLIWYFIVEMIEISMVQLDM</sequence>
<organism evidence="2">
    <name type="scientific">viral metagenome</name>
    <dbReference type="NCBI Taxonomy" id="1070528"/>
    <lineage>
        <taxon>unclassified sequences</taxon>
        <taxon>metagenomes</taxon>
        <taxon>organismal metagenomes</taxon>
    </lineage>
</organism>
<dbReference type="EMBL" id="MT142046">
    <property type="protein sequence ID" value="QJA73706.1"/>
    <property type="molecule type" value="Genomic_DNA"/>
</dbReference>
<protein>
    <submittedName>
        <fullName evidence="2">Uncharacterized protein</fullName>
    </submittedName>
</protein>
<proteinExistence type="predicted"/>
<evidence type="ECO:0000313" key="2">
    <source>
        <dbReference type="EMBL" id="QJA73706.1"/>
    </source>
</evidence>
<accession>A0A6M3JUM9</accession>
<dbReference type="EMBL" id="MT141402">
    <property type="protein sequence ID" value="QJA60273.1"/>
    <property type="molecule type" value="Genomic_DNA"/>
</dbReference>